<evidence type="ECO:0000313" key="1">
    <source>
        <dbReference type="EMBL" id="OWM86161.1"/>
    </source>
</evidence>
<dbReference type="Proteomes" id="UP000197138">
    <property type="component" value="Unassembled WGS sequence"/>
</dbReference>
<proteinExistence type="predicted"/>
<organism evidence="1 3">
    <name type="scientific">Punica granatum</name>
    <name type="common">Pomegranate</name>
    <dbReference type="NCBI Taxonomy" id="22663"/>
    <lineage>
        <taxon>Eukaryota</taxon>
        <taxon>Viridiplantae</taxon>
        <taxon>Streptophyta</taxon>
        <taxon>Embryophyta</taxon>
        <taxon>Tracheophyta</taxon>
        <taxon>Spermatophyta</taxon>
        <taxon>Magnoliopsida</taxon>
        <taxon>eudicotyledons</taxon>
        <taxon>Gunneridae</taxon>
        <taxon>Pentapetalae</taxon>
        <taxon>rosids</taxon>
        <taxon>malvids</taxon>
        <taxon>Myrtales</taxon>
        <taxon>Lythraceae</taxon>
        <taxon>Punica</taxon>
    </lineage>
</organism>
<protein>
    <submittedName>
        <fullName evidence="1">Uncharacterized protein</fullName>
    </submittedName>
</protein>
<accession>A0A218XNT5</accession>
<reference evidence="2 4" key="3">
    <citation type="submission" date="2017-11" db="EMBL/GenBank/DDBJ databases">
        <title>De-novo sequencing of pomegranate (Punica granatum L.) genome.</title>
        <authorList>
            <person name="Akparov Z."/>
            <person name="Amiraslanov A."/>
            <person name="Hajiyeva S."/>
            <person name="Abbasov M."/>
            <person name="Kaur K."/>
            <person name="Hamwieh A."/>
            <person name="Solovyev V."/>
            <person name="Salamov A."/>
            <person name="Braich B."/>
            <person name="Kosarev P."/>
            <person name="Mahmoud A."/>
            <person name="Hajiyev E."/>
            <person name="Babayeva S."/>
            <person name="Izzatullayeva V."/>
            <person name="Mammadov A."/>
            <person name="Mammadov A."/>
            <person name="Sharifova S."/>
            <person name="Ojaghi J."/>
            <person name="Eynullazada K."/>
            <person name="Bayramov B."/>
            <person name="Abdulazimova A."/>
            <person name="Shahmuradov I."/>
        </authorList>
    </citation>
    <scope>NUCLEOTIDE SEQUENCE [LARGE SCALE GENOMIC DNA]</scope>
    <source>
        <strain evidence="2">AG2017</strain>
        <strain evidence="4">cv. AG2017</strain>
        <tissue evidence="2">Leaf</tissue>
    </source>
</reference>
<keyword evidence="4" id="KW-1185">Reference proteome</keyword>
<comment type="caution">
    <text evidence="1">The sequence shown here is derived from an EMBL/GenBank/DDBJ whole genome shotgun (WGS) entry which is preliminary data.</text>
</comment>
<reference evidence="3" key="1">
    <citation type="journal article" date="2017" name="Plant J.">
        <title>The pomegranate (Punica granatum L.) genome and the genomics of punicalagin biosynthesis.</title>
        <authorList>
            <person name="Qin G."/>
            <person name="Xu C."/>
            <person name="Ming R."/>
            <person name="Tang H."/>
            <person name="Guyot R."/>
            <person name="Kramer E.M."/>
            <person name="Hu Y."/>
            <person name="Yi X."/>
            <person name="Qi Y."/>
            <person name="Xu X."/>
            <person name="Gao Z."/>
            <person name="Pan H."/>
            <person name="Jian J."/>
            <person name="Tian Y."/>
            <person name="Yue Z."/>
            <person name="Xu Y."/>
        </authorList>
    </citation>
    <scope>NUCLEOTIDE SEQUENCE [LARGE SCALE GENOMIC DNA]</scope>
    <source>
        <strain evidence="3">cv. Dabenzi</strain>
    </source>
</reference>
<gene>
    <name evidence="1" type="ORF">CDL15_Pgr010985</name>
    <name evidence="2" type="ORF">CRG98_012695</name>
</gene>
<dbReference type="EMBL" id="MTKT01001090">
    <property type="protein sequence ID" value="OWM86161.1"/>
    <property type="molecule type" value="Genomic_DNA"/>
</dbReference>
<dbReference type="AlphaFoldDB" id="A0A218XNT5"/>
<reference evidence="1" key="2">
    <citation type="submission" date="2017-06" db="EMBL/GenBank/DDBJ databases">
        <title>The pomegranate genome and the genomics of punicalagin biosynthesis.</title>
        <authorList>
            <person name="Xu C."/>
        </authorList>
    </citation>
    <scope>NUCLEOTIDE SEQUENCE [LARGE SCALE GENOMIC DNA]</scope>
    <source>
        <tissue evidence="1">Fresh leaf</tissue>
    </source>
</reference>
<evidence type="ECO:0000313" key="2">
    <source>
        <dbReference type="EMBL" id="PKI66932.1"/>
    </source>
</evidence>
<evidence type="ECO:0000313" key="3">
    <source>
        <dbReference type="Proteomes" id="UP000197138"/>
    </source>
</evidence>
<dbReference type="Proteomes" id="UP000233551">
    <property type="component" value="Unassembled WGS sequence"/>
</dbReference>
<dbReference type="EMBL" id="PGOL01000652">
    <property type="protein sequence ID" value="PKI66932.1"/>
    <property type="molecule type" value="Genomic_DNA"/>
</dbReference>
<evidence type="ECO:0000313" key="4">
    <source>
        <dbReference type="Proteomes" id="UP000233551"/>
    </source>
</evidence>
<name>A0A218XNT5_PUNGR</name>
<sequence length="82" mass="9258">MGAVTAQRSGQWTKVVFNWYIGKSTFGKSAPWRLFGRETVEGQQPGKVACEMKCSRDGSMGGREKAPFFDRETDWRLIPRGV</sequence>